<reference evidence="2 3" key="1">
    <citation type="submission" date="2024-10" db="EMBL/GenBank/DDBJ databases">
        <title>Updated reference genomes for cyclostephanoid diatoms.</title>
        <authorList>
            <person name="Roberts W.R."/>
            <person name="Alverson A.J."/>
        </authorList>
    </citation>
    <scope>NUCLEOTIDE SEQUENCE [LARGE SCALE GENOMIC DNA]</scope>
    <source>
        <strain evidence="2 3">AJA228-03</strain>
    </source>
</reference>
<protein>
    <submittedName>
        <fullName evidence="2">Uncharacterized protein</fullName>
    </submittedName>
</protein>
<dbReference type="AlphaFoldDB" id="A0ABD3SCN4"/>
<name>A0ABD3SCN4_9STRA</name>
<keyword evidence="3" id="KW-1185">Reference proteome</keyword>
<gene>
    <name evidence="2" type="ORF">ACHAXA_008212</name>
</gene>
<evidence type="ECO:0000256" key="1">
    <source>
        <dbReference type="SAM" id="MobiDB-lite"/>
    </source>
</evidence>
<comment type="caution">
    <text evidence="2">The sequence shown here is derived from an EMBL/GenBank/DDBJ whole genome shotgun (WGS) entry which is preliminary data.</text>
</comment>
<sequence>MSDLPICWGPTSSNSTGGVTTISSRIATTKSPSMLANRKNKGLEVNTPPFSSLETIGTYHRPLQKK</sequence>
<proteinExistence type="predicted"/>
<organism evidence="2 3">
    <name type="scientific">Cyclostephanos tholiformis</name>
    <dbReference type="NCBI Taxonomy" id="382380"/>
    <lineage>
        <taxon>Eukaryota</taxon>
        <taxon>Sar</taxon>
        <taxon>Stramenopiles</taxon>
        <taxon>Ochrophyta</taxon>
        <taxon>Bacillariophyta</taxon>
        <taxon>Coscinodiscophyceae</taxon>
        <taxon>Thalassiosirophycidae</taxon>
        <taxon>Stephanodiscales</taxon>
        <taxon>Stephanodiscaceae</taxon>
        <taxon>Cyclostephanos</taxon>
    </lineage>
</organism>
<evidence type="ECO:0000313" key="3">
    <source>
        <dbReference type="Proteomes" id="UP001530377"/>
    </source>
</evidence>
<feature type="compositionally biased region" description="Polar residues" evidence="1">
    <location>
        <begin position="10"/>
        <end position="20"/>
    </location>
</feature>
<dbReference type="Proteomes" id="UP001530377">
    <property type="component" value="Unassembled WGS sequence"/>
</dbReference>
<feature type="region of interest" description="Disordered" evidence="1">
    <location>
        <begin position="1"/>
        <end position="20"/>
    </location>
</feature>
<feature type="region of interest" description="Disordered" evidence="1">
    <location>
        <begin position="30"/>
        <end position="66"/>
    </location>
</feature>
<accession>A0ABD3SCN4</accession>
<evidence type="ECO:0000313" key="2">
    <source>
        <dbReference type="EMBL" id="KAL3822196.1"/>
    </source>
</evidence>
<dbReference type="EMBL" id="JALLPB020000072">
    <property type="protein sequence ID" value="KAL3822196.1"/>
    <property type="molecule type" value="Genomic_DNA"/>
</dbReference>